<evidence type="ECO:0000313" key="3">
    <source>
        <dbReference type="Proteomes" id="UP000553766"/>
    </source>
</evidence>
<organism evidence="2 3">
    <name type="scientific">Rubricella aquisinus</name>
    <dbReference type="NCBI Taxonomy" id="2028108"/>
    <lineage>
        <taxon>Bacteria</taxon>
        <taxon>Pseudomonadati</taxon>
        <taxon>Pseudomonadota</taxon>
        <taxon>Alphaproteobacteria</taxon>
        <taxon>Rhodobacterales</taxon>
        <taxon>Paracoccaceae</taxon>
        <taxon>Rubricella</taxon>
    </lineage>
</organism>
<dbReference type="CDD" id="cd01948">
    <property type="entry name" value="EAL"/>
    <property type="match status" value="1"/>
</dbReference>
<dbReference type="SUPFAM" id="SSF141868">
    <property type="entry name" value="EAL domain-like"/>
    <property type="match status" value="1"/>
</dbReference>
<dbReference type="PANTHER" id="PTHR33121:SF79">
    <property type="entry name" value="CYCLIC DI-GMP PHOSPHODIESTERASE PDED-RELATED"/>
    <property type="match status" value="1"/>
</dbReference>
<keyword evidence="3" id="KW-1185">Reference proteome</keyword>
<dbReference type="SMART" id="SM00052">
    <property type="entry name" value="EAL"/>
    <property type="match status" value="1"/>
</dbReference>
<dbReference type="InterPro" id="IPR050706">
    <property type="entry name" value="Cyclic-di-GMP_PDE-like"/>
</dbReference>
<feature type="domain" description="EAL" evidence="1">
    <location>
        <begin position="11"/>
        <end position="256"/>
    </location>
</feature>
<dbReference type="PROSITE" id="PS50883">
    <property type="entry name" value="EAL"/>
    <property type="match status" value="1"/>
</dbReference>
<proteinExistence type="predicted"/>
<dbReference type="AlphaFoldDB" id="A0A840WNE8"/>
<reference evidence="2 3" key="1">
    <citation type="submission" date="2020-08" db="EMBL/GenBank/DDBJ databases">
        <title>Genomic Encyclopedia of Type Strains, Phase IV (KMG-IV): sequencing the most valuable type-strain genomes for metagenomic binning, comparative biology and taxonomic classification.</title>
        <authorList>
            <person name="Goeker M."/>
        </authorList>
    </citation>
    <scope>NUCLEOTIDE SEQUENCE [LARGE SCALE GENOMIC DNA]</scope>
    <source>
        <strain evidence="2 3">DSM 103377</strain>
    </source>
</reference>
<dbReference type="PANTHER" id="PTHR33121">
    <property type="entry name" value="CYCLIC DI-GMP PHOSPHODIESTERASE PDEF"/>
    <property type="match status" value="1"/>
</dbReference>
<sequence length="260" mass="28546">MQETQFMNTALSTQDMRSVNALLDGRGELHYQPVLRTQGGPTIAFHEALLRLRDETGAILPPDVFIPVARRAGIIAEVDALALDLAVRILDRSETLRLSVNMDPENLTNPIIQARIAALPSRIADRMILEVTEASQITDAMLIALRSFRATGLTVLIDDFGAGYSSVRHFLTGAFDGVKLDWQLIHGVADDHDRQAICRALISIAQHFDLMVVAEGVETKADADWLIDAGADALQGFLFGRPTDRPGKLLLAEPFLRRIA</sequence>
<dbReference type="InterPro" id="IPR035919">
    <property type="entry name" value="EAL_sf"/>
</dbReference>
<protein>
    <submittedName>
        <fullName evidence="2">EAL domain-containing protein (Putative c-di-GMP-specific phosphodiesterase class I)</fullName>
    </submittedName>
</protein>
<dbReference type="InterPro" id="IPR001633">
    <property type="entry name" value="EAL_dom"/>
</dbReference>
<name>A0A840WNE8_9RHOB</name>
<dbReference type="GO" id="GO:0071111">
    <property type="term" value="F:cyclic-guanylate-specific phosphodiesterase activity"/>
    <property type="evidence" value="ECO:0007669"/>
    <property type="project" value="InterPro"/>
</dbReference>
<dbReference type="EMBL" id="JACIJS010000003">
    <property type="protein sequence ID" value="MBB5515182.1"/>
    <property type="molecule type" value="Genomic_DNA"/>
</dbReference>
<accession>A0A840WNE8</accession>
<dbReference type="Pfam" id="PF00563">
    <property type="entry name" value="EAL"/>
    <property type="match status" value="1"/>
</dbReference>
<gene>
    <name evidence="2" type="ORF">FHS89_001192</name>
</gene>
<dbReference type="Proteomes" id="UP000553766">
    <property type="component" value="Unassembled WGS sequence"/>
</dbReference>
<dbReference type="Gene3D" id="3.20.20.450">
    <property type="entry name" value="EAL domain"/>
    <property type="match status" value="1"/>
</dbReference>
<evidence type="ECO:0000313" key="2">
    <source>
        <dbReference type="EMBL" id="MBB5515182.1"/>
    </source>
</evidence>
<comment type="caution">
    <text evidence="2">The sequence shown here is derived from an EMBL/GenBank/DDBJ whole genome shotgun (WGS) entry which is preliminary data.</text>
</comment>
<evidence type="ECO:0000259" key="1">
    <source>
        <dbReference type="PROSITE" id="PS50883"/>
    </source>
</evidence>